<dbReference type="Proteomes" id="UP001500956">
    <property type="component" value="Unassembled WGS sequence"/>
</dbReference>
<evidence type="ECO:0000256" key="7">
    <source>
        <dbReference type="ARBA" id="ARBA00023211"/>
    </source>
</evidence>
<comment type="subcellular location">
    <subcellularLocation>
        <location evidence="10">Cytoplasm</location>
    </subcellularLocation>
</comment>
<keyword evidence="5 10" id="KW-0479">Metal-binding</keyword>
<organism evidence="12 13">
    <name type="scientific">Isoptericola chiayiensis</name>
    <dbReference type="NCBI Taxonomy" id="579446"/>
    <lineage>
        <taxon>Bacteria</taxon>
        <taxon>Bacillati</taxon>
        <taxon>Actinomycetota</taxon>
        <taxon>Actinomycetes</taxon>
        <taxon>Micrococcales</taxon>
        <taxon>Promicromonosporaceae</taxon>
        <taxon>Isoptericola</taxon>
    </lineage>
</organism>
<proteinExistence type="inferred from homology"/>
<dbReference type="RefSeq" id="WP_172150962.1">
    <property type="nucleotide sequence ID" value="NZ_BAABID010000006.1"/>
</dbReference>
<keyword evidence="13" id="KW-1185">Reference proteome</keyword>
<evidence type="ECO:0000313" key="13">
    <source>
        <dbReference type="Proteomes" id="UP001500956"/>
    </source>
</evidence>
<evidence type="ECO:0000256" key="3">
    <source>
        <dbReference type="ARBA" id="ARBA00012057"/>
    </source>
</evidence>
<feature type="binding site" evidence="10">
    <location>
        <position position="38"/>
    </location>
    <ligand>
        <name>Mn(2+)</name>
        <dbReference type="ChEBI" id="CHEBI:29035"/>
    </ligand>
</feature>
<evidence type="ECO:0000256" key="4">
    <source>
        <dbReference type="ARBA" id="ARBA00022490"/>
    </source>
</evidence>
<dbReference type="PANTHER" id="PTHR10885">
    <property type="entry name" value="ISOPENTENYL-DIPHOSPHATE DELTA-ISOMERASE"/>
    <property type="match status" value="1"/>
</dbReference>
<gene>
    <name evidence="10 12" type="primary">idi</name>
    <name evidence="12" type="ORF">GCM10023216_11080</name>
</gene>
<keyword evidence="6 10" id="KW-0460">Magnesium</keyword>
<keyword evidence="9 10" id="KW-0413">Isomerase</keyword>
<comment type="pathway">
    <text evidence="1 10">Isoprenoid biosynthesis; dimethylallyl diphosphate biosynthesis; dimethylallyl diphosphate from isopentenyl diphosphate: step 1/1.</text>
</comment>
<evidence type="ECO:0000259" key="11">
    <source>
        <dbReference type="PROSITE" id="PS51462"/>
    </source>
</evidence>
<dbReference type="PIRSF" id="PIRSF018427">
    <property type="entry name" value="Isopntndiph_ism"/>
    <property type="match status" value="1"/>
</dbReference>
<evidence type="ECO:0000256" key="6">
    <source>
        <dbReference type="ARBA" id="ARBA00022842"/>
    </source>
</evidence>
<keyword evidence="8 10" id="KW-0414">Isoprene biosynthesis</keyword>
<feature type="active site" evidence="10">
    <location>
        <position position="73"/>
    </location>
</feature>
<keyword evidence="4 10" id="KW-0963">Cytoplasm</keyword>
<dbReference type="InterPro" id="IPR000086">
    <property type="entry name" value="NUDIX_hydrolase_dom"/>
</dbReference>
<dbReference type="EC" id="5.3.3.2" evidence="3 10"/>
<evidence type="ECO:0000256" key="2">
    <source>
        <dbReference type="ARBA" id="ARBA00007579"/>
    </source>
</evidence>
<comment type="catalytic activity">
    <reaction evidence="10">
        <text>isopentenyl diphosphate = dimethylallyl diphosphate</text>
        <dbReference type="Rhea" id="RHEA:23284"/>
        <dbReference type="ChEBI" id="CHEBI:57623"/>
        <dbReference type="ChEBI" id="CHEBI:128769"/>
        <dbReference type="EC" id="5.3.3.2"/>
    </reaction>
</comment>
<dbReference type="CDD" id="cd02885">
    <property type="entry name" value="NUDIX_IPP_Isomerase"/>
    <property type="match status" value="1"/>
</dbReference>
<keyword evidence="7 10" id="KW-0464">Manganese</keyword>
<feature type="binding site" evidence="10">
    <location>
        <position position="93"/>
    </location>
    <ligand>
        <name>Mg(2+)</name>
        <dbReference type="ChEBI" id="CHEBI:18420"/>
    </ligand>
</feature>
<evidence type="ECO:0000313" key="12">
    <source>
        <dbReference type="EMBL" id="GAA4723326.1"/>
    </source>
</evidence>
<name>A0ABP8Y8Z9_9MICO</name>
<comment type="similarity">
    <text evidence="2 10">Belongs to the IPP isomerase type 1 family.</text>
</comment>
<evidence type="ECO:0000256" key="1">
    <source>
        <dbReference type="ARBA" id="ARBA00004826"/>
    </source>
</evidence>
<evidence type="ECO:0000256" key="5">
    <source>
        <dbReference type="ARBA" id="ARBA00022723"/>
    </source>
</evidence>
<feature type="binding site" evidence="10">
    <location>
        <position position="75"/>
    </location>
    <ligand>
        <name>Mn(2+)</name>
        <dbReference type="ChEBI" id="CHEBI:29035"/>
    </ligand>
</feature>
<dbReference type="Gene3D" id="3.90.79.10">
    <property type="entry name" value="Nucleoside Triphosphate Pyrophosphohydrolase"/>
    <property type="match status" value="1"/>
</dbReference>
<dbReference type="Pfam" id="PF00293">
    <property type="entry name" value="NUDIX"/>
    <property type="match status" value="1"/>
</dbReference>
<dbReference type="SUPFAM" id="SSF55811">
    <property type="entry name" value="Nudix"/>
    <property type="match status" value="1"/>
</dbReference>
<dbReference type="HAMAP" id="MF_00202">
    <property type="entry name" value="Idi"/>
    <property type="match status" value="1"/>
</dbReference>
<comment type="caution">
    <text evidence="12">The sequence shown here is derived from an EMBL/GenBank/DDBJ whole genome shotgun (WGS) entry which is preliminary data.</text>
</comment>
<dbReference type="NCBIfam" id="TIGR02150">
    <property type="entry name" value="IPP_isom_1"/>
    <property type="match status" value="1"/>
</dbReference>
<feature type="binding site" evidence="10">
    <location>
        <position position="122"/>
    </location>
    <ligand>
        <name>Mn(2+)</name>
        <dbReference type="ChEBI" id="CHEBI:29035"/>
    </ligand>
</feature>
<feature type="domain" description="Nudix hydrolase" evidence="11">
    <location>
        <begin position="36"/>
        <end position="170"/>
    </location>
</feature>
<feature type="active site" evidence="10">
    <location>
        <position position="122"/>
    </location>
</feature>
<reference evidence="13" key="1">
    <citation type="journal article" date="2019" name="Int. J. Syst. Evol. Microbiol.">
        <title>The Global Catalogue of Microorganisms (GCM) 10K type strain sequencing project: providing services to taxonomists for standard genome sequencing and annotation.</title>
        <authorList>
            <consortium name="The Broad Institute Genomics Platform"/>
            <consortium name="The Broad Institute Genome Sequencing Center for Infectious Disease"/>
            <person name="Wu L."/>
            <person name="Ma J."/>
        </authorList>
    </citation>
    <scope>NUCLEOTIDE SEQUENCE [LARGE SCALE GENOMIC DNA]</scope>
    <source>
        <strain evidence="13">JCM 18063</strain>
    </source>
</reference>
<dbReference type="InterPro" id="IPR015797">
    <property type="entry name" value="NUDIX_hydrolase-like_dom_sf"/>
</dbReference>
<accession>A0ABP8Y8Z9</accession>
<evidence type="ECO:0000256" key="10">
    <source>
        <dbReference type="HAMAP-Rule" id="MF_00202"/>
    </source>
</evidence>
<dbReference type="NCBIfam" id="NF002995">
    <property type="entry name" value="PRK03759.1"/>
    <property type="match status" value="1"/>
</dbReference>
<dbReference type="PANTHER" id="PTHR10885:SF0">
    <property type="entry name" value="ISOPENTENYL-DIPHOSPHATE DELTA-ISOMERASE"/>
    <property type="match status" value="1"/>
</dbReference>
<dbReference type="EMBL" id="BAABID010000006">
    <property type="protein sequence ID" value="GAA4723326.1"/>
    <property type="molecule type" value="Genomic_DNA"/>
</dbReference>
<feature type="binding site" evidence="10">
    <location>
        <position position="120"/>
    </location>
    <ligand>
        <name>Mn(2+)</name>
        <dbReference type="ChEBI" id="CHEBI:29035"/>
    </ligand>
</feature>
<dbReference type="InterPro" id="IPR056375">
    <property type="entry name" value="Idi_bact"/>
</dbReference>
<evidence type="ECO:0000256" key="8">
    <source>
        <dbReference type="ARBA" id="ARBA00023229"/>
    </source>
</evidence>
<dbReference type="PROSITE" id="PS51462">
    <property type="entry name" value="NUDIX"/>
    <property type="match status" value="1"/>
</dbReference>
<sequence>MSLHAPVVADHVVTCDEAGNRLGTVPRAEVHTTDTPLHLAFSCYLLDAADNLLITRRALVKRTWPGVWTNSFCGHLRWTESPEDSLVRHAEHELGAEVSDVQVVLPEFRYRAVDASGVVENEICPVYVARVVGDVAPNPAEVAEHVWAPATAVRAAVEATGWAFSPWMVRQLRDVVGVPAAERTAGGQVLAGALGLDAQR</sequence>
<comment type="function">
    <text evidence="10">Catalyzes the 1,3-allylic rearrangement of the homoallylic substrate isopentenyl (IPP) to its highly electrophilic allylic isomer, dimethylallyl diphosphate (DMAPP).</text>
</comment>
<evidence type="ECO:0000256" key="9">
    <source>
        <dbReference type="ARBA" id="ARBA00023235"/>
    </source>
</evidence>
<comment type="cofactor">
    <cofactor evidence="10">
        <name>Mn(2+)</name>
        <dbReference type="ChEBI" id="CHEBI:29035"/>
    </cofactor>
    <text evidence="10">Binds 1 Mn(2+) ion per subunit.</text>
</comment>
<dbReference type="InterPro" id="IPR011876">
    <property type="entry name" value="IsopentenylPP_isomerase_typ1"/>
</dbReference>
<feature type="binding site" evidence="10">
    <location>
        <position position="31"/>
    </location>
    <ligand>
        <name>Mn(2+)</name>
        <dbReference type="ChEBI" id="CHEBI:29035"/>
    </ligand>
</feature>
<protein>
    <recommendedName>
        <fullName evidence="3 10">Isopentenyl-diphosphate Delta-isomerase</fullName>
        <shortName evidence="10">IPP isomerase</shortName>
        <ecNumber evidence="3 10">5.3.3.2</ecNumber>
    </recommendedName>
    <alternativeName>
        <fullName evidence="10">IPP:DMAPP isomerase</fullName>
    </alternativeName>
    <alternativeName>
        <fullName evidence="10">Isopentenyl pyrophosphate isomerase</fullName>
    </alternativeName>
</protein>
<comment type="cofactor">
    <cofactor evidence="10">
        <name>Mg(2+)</name>
        <dbReference type="ChEBI" id="CHEBI:18420"/>
    </cofactor>
    <text evidence="10">Binds 1 Mg(2+) ion per subunit. The magnesium ion binds only when substrate is bound.</text>
</comment>